<gene>
    <name evidence="2" type="ORF">ACFOZ8_08120</name>
</gene>
<dbReference type="EMBL" id="JBHSAM010000020">
    <property type="protein sequence ID" value="MFC4099619.1"/>
    <property type="molecule type" value="Genomic_DNA"/>
</dbReference>
<accession>A0ABV8K1Y5</accession>
<sequence length="113" mass="12166">MSLLTREWEARIELIRSIAKSQLAIARILDSVADVVGHSPEMARKVYDNVESMTAFQQSLAEKAAGLRTHKPRQGRPGKPLLLHGTDGWQGEGRPGGGSDVGRSSSQRGGECG</sequence>
<dbReference type="RefSeq" id="WP_377718310.1">
    <property type="nucleotide sequence ID" value="NZ_JBHSAM010000020.1"/>
</dbReference>
<organism evidence="2 3">
    <name type="scientific">Paenibacillus xanthanilyticus</name>
    <dbReference type="NCBI Taxonomy" id="1783531"/>
    <lineage>
        <taxon>Bacteria</taxon>
        <taxon>Bacillati</taxon>
        <taxon>Bacillota</taxon>
        <taxon>Bacilli</taxon>
        <taxon>Bacillales</taxon>
        <taxon>Paenibacillaceae</taxon>
        <taxon>Paenibacillus</taxon>
    </lineage>
</organism>
<evidence type="ECO:0000313" key="2">
    <source>
        <dbReference type="EMBL" id="MFC4099619.1"/>
    </source>
</evidence>
<keyword evidence="3" id="KW-1185">Reference proteome</keyword>
<protein>
    <submittedName>
        <fullName evidence="2">Uncharacterized protein</fullName>
    </submittedName>
</protein>
<evidence type="ECO:0000256" key="1">
    <source>
        <dbReference type="SAM" id="MobiDB-lite"/>
    </source>
</evidence>
<feature type="compositionally biased region" description="Polar residues" evidence="1">
    <location>
        <begin position="102"/>
        <end position="113"/>
    </location>
</feature>
<comment type="caution">
    <text evidence="2">The sequence shown here is derived from an EMBL/GenBank/DDBJ whole genome shotgun (WGS) entry which is preliminary data.</text>
</comment>
<feature type="region of interest" description="Disordered" evidence="1">
    <location>
        <begin position="64"/>
        <end position="113"/>
    </location>
</feature>
<name>A0ABV8K1Y5_9BACL</name>
<proteinExistence type="predicted"/>
<reference evidence="3" key="1">
    <citation type="journal article" date="2019" name="Int. J. Syst. Evol. Microbiol.">
        <title>The Global Catalogue of Microorganisms (GCM) 10K type strain sequencing project: providing services to taxonomists for standard genome sequencing and annotation.</title>
        <authorList>
            <consortium name="The Broad Institute Genomics Platform"/>
            <consortium name="The Broad Institute Genome Sequencing Center for Infectious Disease"/>
            <person name="Wu L."/>
            <person name="Ma J."/>
        </authorList>
    </citation>
    <scope>NUCLEOTIDE SEQUENCE [LARGE SCALE GENOMIC DNA]</scope>
    <source>
        <strain evidence="3">IBRC-M 10987</strain>
    </source>
</reference>
<feature type="compositionally biased region" description="Gly residues" evidence="1">
    <location>
        <begin position="88"/>
        <end position="100"/>
    </location>
</feature>
<dbReference type="Proteomes" id="UP001595715">
    <property type="component" value="Unassembled WGS sequence"/>
</dbReference>
<evidence type="ECO:0000313" key="3">
    <source>
        <dbReference type="Proteomes" id="UP001595715"/>
    </source>
</evidence>